<dbReference type="Pfam" id="PF01494">
    <property type="entry name" value="FAD_binding_3"/>
    <property type="match status" value="1"/>
</dbReference>
<dbReference type="EMBL" id="JXYS01000148">
    <property type="protein sequence ID" value="KJF15538.1"/>
    <property type="molecule type" value="Genomic_DNA"/>
</dbReference>
<dbReference type="AlphaFoldDB" id="A0A0D8HC80"/>
<dbReference type="STRING" id="1280514.AXFE_36180"/>
<accession>A0A0D8HC80</accession>
<dbReference type="Gene3D" id="3.50.50.60">
    <property type="entry name" value="FAD/NAD(P)-binding domain"/>
    <property type="match status" value="1"/>
</dbReference>
<dbReference type="InterPro" id="IPR011777">
    <property type="entry name" value="Geranylgeranyl_Rdtase_fam"/>
</dbReference>
<dbReference type="PANTHER" id="PTHR42685">
    <property type="entry name" value="GERANYLGERANYL DIPHOSPHATE REDUCTASE"/>
    <property type="match status" value="1"/>
</dbReference>
<dbReference type="Proteomes" id="UP000032360">
    <property type="component" value="Unassembled WGS sequence"/>
</dbReference>
<protein>
    <submittedName>
        <fullName evidence="2">Putative oxidoreductasec</fullName>
        <ecNumber evidence="2">1.-.-.-</ecNumber>
    </submittedName>
</protein>
<dbReference type="InterPro" id="IPR002938">
    <property type="entry name" value="FAD-bd"/>
</dbReference>
<evidence type="ECO:0000313" key="3">
    <source>
        <dbReference type="Proteomes" id="UP000032360"/>
    </source>
</evidence>
<reference evidence="2 3" key="1">
    <citation type="submission" date="2015-01" db="EMBL/GenBank/DDBJ databases">
        <title>Draft genome of the acidophilic iron oxidizer Acidithrix ferrooxidans strain Py-F3.</title>
        <authorList>
            <person name="Poehlein A."/>
            <person name="Eisen S."/>
            <person name="Schloemann M."/>
            <person name="Johnson B.D."/>
            <person name="Daniel R."/>
            <person name="Muehling M."/>
        </authorList>
    </citation>
    <scope>NUCLEOTIDE SEQUENCE [LARGE SCALE GENOMIC DNA]</scope>
    <source>
        <strain evidence="2 3">Py-F3</strain>
    </source>
</reference>
<dbReference type="GO" id="GO:0071949">
    <property type="term" value="F:FAD binding"/>
    <property type="evidence" value="ECO:0007669"/>
    <property type="project" value="InterPro"/>
</dbReference>
<evidence type="ECO:0000259" key="1">
    <source>
        <dbReference type="Pfam" id="PF01494"/>
    </source>
</evidence>
<organism evidence="2 3">
    <name type="scientific">Acidithrix ferrooxidans</name>
    <dbReference type="NCBI Taxonomy" id="1280514"/>
    <lineage>
        <taxon>Bacteria</taxon>
        <taxon>Bacillati</taxon>
        <taxon>Actinomycetota</taxon>
        <taxon>Acidimicrobiia</taxon>
        <taxon>Acidimicrobiales</taxon>
        <taxon>Acidimicrobiaceae</taxon>
        <taxon>Acidithrix</taxon>
    </lineage>
</organism>
<feature type="domain" description="FAD-binding" evidence="1">
    <location>
        <begin position="4"/>
        <end position="169"/>
    </location>
</feature>
<dbReference type="OrthoDB" id="9795712at2"/>
<sequence length="411" mass="43401">MNRYDVAVIGAGPGGSIAASLLASSGARVALIDKSTFPRDKACGDLVGPRALALLADLGIDLPRNRRVVSDMLLVGPSGRPLRLPAESGITYPGSGWLIKRRIFDETLYENAISGGSLPISARVNKITKADGGRYQIYIGDSAISADFVIGADGANSLVAKEMNLSDEASALYGFAIRGYLEASVDTPVISLFDEKSIGGESNVLFPGYGWIFSDCEGMANFGVGMGVLGDKKNASMATRALLPYLELLKQQGWIKSSKFEPATKLGGWLKMGYHGIIPARENVLLIGDAAGLVNPLQGEGIYAAMDSGMRAASAISSHPGNAAQIYRQELEKNHAVYLKSAAAIQRLALAHPKLAKNGANLLTSKWMPSTVGSAWGIYWNDLIEGSGHIKGIKLAKSVAFGVELLAGMTQ</sequence>
<evidence type="ECO:0000313" key="2">
    <source>
        <dbReference type="EMBL" id="KJF15538.1"/>
    </source>
</evidence>
<proteinExistence type="predicted"/>
<dbReference type="GO" id="GO:0016628">
    <property type="term" value="F:oxidoreductase activity, acting on the CH-CH group of donors, NAD or NADP as acceptor"/>
    <property type="evidence" value="ECO:0007669"/>
    <property type="project" value="InterPro"/>
</dbReference>
<dbReference type="PANTHER" id="PTHR42685:SF22">
    <property type="entry name" value="CONDITIONED MEDIUM FACTOR RECEPTOR 1"/>
    <property type="match status" value="1"/>
</dbReference>
<dbReference type="EC" id="1.-.-.-" evidence="2"/>
<dbReference type="InterPro" id="IPR050407">
    <property type="entry name" value="Geranylgeranyl_reductase"/>
</dbReference>
<dbReference type="PRINTS" id="PR00420">
    <property type="entry name" value="RNGMNOXGNASE"/>
</dbReference>
<dbReference type="InterPro" id="IPR036188">
    <property type="entry name" value="FAD/NAD-bd_sf"/>
</dbReference>
<gene>
    <name evidence="2" type="ORF">AXFE_36180</name>
</gene>
<dbReference type="NCBIfam" id="TIGR02032">
    <property type="entry name" value="GG-red-SF"/>
    <property type="match status" value="1"/>
</dbReference>
<dbReference type="RefSeq" id="WP_052607209.1">
    <property type="nucleotide sequence ID" value="NZ_JXYS01000148.1"/>
</dbReference>
<comment type="caution">
    <text evidence="2">The sequence shown here is derived from an EMBL/GenBank/DDBJ whole genome shotgun (WGS) entry which is preliminary data.</text>
</comment>
<keyword evidence="3" id="KW-1185">Reference proteome</keyword>
<name>A0A0D8HC80_9ACTN</name>
<dbReference type="SUPFAM" id="SSF51905">
    <property type="entry name" value="FAD/NAD(P)-binding domain"/>
    <property type="match status" value="1"/>
</dbReference>
<keyword evidence="2" id="KW-0560">Oxidoreductase</keyword>